<accession>A0A453HSN5</accession>
<evidence type="ECO:0000313" key="2">
    <source>
        <dbReference type="EnsemblPlants" id="AET4Gv20289100.14"/>
    </source>
</evidence>
<proteinExistence type="predicted"/>
<evidence type="ECO:0000256" key="1">
    <source>
        <dbReference type="SAM" id="MobiDB-lite"/>
    </source>
</evidence>
<organism evidence="2 3">
    <name type="scientific">Aegilops tauschii subsp. strangulata</name>
    <name type="common">Goatgrass</name>
    <dbReference type="NCBI Taxonomy" id="200361"/>
    <lineage>
        <taxon>Eukaryota</taxon>
        <taxon>Viridiplantae</taxon>
        <taxon>Streptophyta</taxon>
        <taxon>Embryophyta</taxon>
        <taxon>Tracheophyta</taxon>
        <taxon>Spermatophyta</taxon>
        <taxon>Magnoliopsida</taxon>
        <taxon>Liliopsida</taxon>
        <taxon>Poales</taxon>
        <taxon>Poaceae</taxon>
        <taxon>BOP clade</taxon>
        <taxon>Pooideae</taxon>
        <taxon>Triticodae</taxon>
        <taxon>Triticeae</taxon>
        <taxon>Triticinae</taxon>
        <taxon>Aegilops</taxon>
    </lineage>
</organism>
<protein>
    <submittedName>
        <fullName evidence="2">Uncharacterized protein</fullName>
    </submittedName>
</protein>
<feature type="compositionally biased region" description="Polar residues" evidence="1">
    <location>
        <begin position="76"/>
        <end position="96"/>
    </location>
</feature>
<reference evidence="2" key="4">
    <citation type="submission" date="2019-03" db="UniProtKB">
        <authorList>
            <consortium name="EnsemblPlants"/>
        </authorList>
    </citation>
    <scope>IDENTIFICATION</scope>
</reference>
<reference evidence="3" key="1">
    <citation type="journal article" date="2014" name="Science">
        <title>Ancient hybridizations among the ancestral genomes of bread wheat.</title>
        <authorList>
            <consortium name="International Wheat Genome Sequencing Consortium,"/>
            <person name="Marcussen T."/>
            <person name="Sandve S.R."/>
            <person name="Heier L."/>
            <person name="Spannagl M."/>
            <person name="Pfeifer M."/>
            <person name="Jakobsen K.S."/>
            <person name="Wulff B.B."/>
            <person name="Steuernagel B."/>
            <person name="Mayer K.F."/>
            <person name="Olsen O.A."/>
        </authorList>
    </citation>
    <scope>NUCLEOTIDE SEQUENCE [LARGE SCALE GENOMIC DNA]</scope>
    <source>
        <strain evidence="3">cv. AL8/78</strain>
    </source>
</reference>
<name>A0A453HSN5_AEGTS</name>
<reference evidence="2" key="3">
    <citation type="journal article" date="2017" name="Nature">
        <title>Genome sequence of the progenitor of the wheat D genome Aegilops tauschii.</title>
        <authorList>
            <person name="Luo M.C."/>
            <person name="Gu Y.Q."/>
            <person name="Puiu D."/>
            <person name="Wang H."/>
            <person name="Twardziok S.O."/>
            <person name="Deal K.R."/>
            <person name="Huo N."/>
            <person name="Zhu T."/>
            <person name="Wang L."/>
            <person name="Wang Y."/>
            <person name="McGuire P.E."/>
            <person name="Liu S."/>
            <person name="Long H."/>
            <person name="Ramasamy R.K."/>
            <person name="Rodriguez J.C."/>
            <person name="Van S.L."/>
            <person name="Yuan L."/>
            <person name="Wang Z."/>
            <person name="Xia Z."/>
            <person name="Xiao L."/>
            <person name="Anderson O.D."/>
            <person name="Ouyang S."/>
            <person name="Liang Y."/>
            <person name="Zimin A.V."/>
            <person name="Pertea G."/>
            <person name="Qi P."/>
            <person name="Bennetzen J.L."/>
            <person name="Dai X."/>
            <person name="Dawson M.W."/>
            <person name="Muller H.G."/>
            <person name="Kugler K."/>
            <person name="Rivarola-Duarte L."/>
            <person name="Spannagl M."/>
            <person name="Mayer K.F.X."/>
            <person name="Lu F.H."/>
            <person name="Bevan M.W."/>
            <person name="Leroy P."/>
            <person name="Li P."/>
            <person name="You F.M."/>
            <person name="Sun Q."/>
            <person name="Liu Z."/>
            <person name="Lyons E."/>
            <person name="Wicker T."/>
            <person name="Salzberg S.L."/>
            <person name="Devos K.M."/>
            <person name="Dvorak J."/>
        </authorList>
    </citation>
    <scope>NUCLEOTIDE SEQUENCE [LARGE SCALE GENOMIC DNA]</scope>
    <source>
        <strain evidence="2">cv. AL8/78</strain>
    </source>
</reference>
<dbReference type="AlphaFoldDB" id="A0A453HSN5"/>
<dbReference type="EnsemblPlants" id="AET4Gv20289100.14">
    <property type="protein sequence ID" value="AET4Gv20289100.14"/>
    <property type="gene ID" value="AET4Gv20289100"/>
</dbReference>
<keyword evidence="3" id="KW-1185">Reference proteome</keyword>
<feature type="compositionally biased region" description="Polar residues" evidence="1">
    <location>
        <begin position="135"/>
        <end position="148"/>
    </location>
</feature>
<dbReference type="Gramene" id="AET4Gv20289100.14">
    <property type="protein sequence ID" value="AET4Gv20289100.14"/>
    <property type="gene ID" value="AET4Gv20289100"/>
</dbReference>
<dbReference type="Proteomes" id="UP000015105">
    <property type="component" value="Chromosome 4D"/>
</dbReference>
<evidence type="ECO:0000313" key="3">
    <source>
        <dbReference type="Proteomes" id="UP000015105"/>
    </source>
</evidence>
<reference evidence="2" key="5">
    <citation type="journal article" date="2021" name="G3 (Bethesda)">
        <title>Aegilops tauschii genome assembly Aet v5.0 features greater sequence contiguity and improved annotation.</title>
        <authorList>
            <person name="Wang L."/>
            <person name="Zhu T."/>
            <person name="Rodriguez J.C."/>
            <person name="Deal K.R."/>
            <person name="Dubcovsky J."/>
            <person name="McGuire P.E."/>
            <person name="Lux T."/>
            <person name="Spannagl M."/>
            <person name="Mayer K.F.X."/>
            <person name="Baldrich P."/>
            <person name="Meyers B.C."/>
            <person name="Huo N."/>
            <person name="Gu Y.Q."/>
            <person name="Zhou H."/>
            <person name="Devos K.M."/>
            <person name="Bennetzen J.L."/>
            <person name="Unver T."/>
            <person name="Budak H."/>
            <person name="Gulick P.J."/>
            <person name="Galiba G."/>
            <person name="Kalapos B."/>
            <person name="Nelson D.R."/>
            <person name="Li P."/>
            <person name="You F.M."/>
            <person name="Luo M.C."/>
            <person name="Dvorak J."/>
        </authorList>
    </citation>
    <scope>NUCLEOTIDE SEQUENCE [LARGE SCALE GENOMIC DNA]</scope>
    <source>
        <strain evidence="2">cv. AL8/78</strain>
    </source>
</reference>
<reference evidence="3" key="2">
    <citation type="journal article" date="2017" name="Nat. Plants">
        <title>The Aegilops tauschii genome reveals multiple impacts of transposons.</title>
        <authorList>
            <person name="Zhao G."/>
            <person name="Zou C."/>
            <person name="Li K."/>
            <person name="Wang K."/>
            <person name="Li T."/>
            <person name="Gao L."/>
            <person name="Zhang X."/>
            <person name="Wang H."/>
            <person name="Yang Z."/>
            <person name="Liu X."/>
            <person name="Jiang W."/>
            <person name="Mao L."/>
            <person name="Kong X."/>
            <person name="Jiao Y."/>
            <person name="Jia J."/>
        </authorList>
    </citation>
    <scope>NUCLEOTIDE SEQUENCE [LARGE SCALE GENOMIC DNA]</scope>
    <source>
        <strain evidence="3">cv. AL8/78</strain>
    </source>
</reference>
<feature type="region of interest" description="Disordered" evidence="1">
    <location>
        <begin position="74"/>
        <end position="148"/>
    </location>
</feature>
<sequence>ALQVICGKFCKKKRLMHYTFVDKPSQPISLVRLSAPPPPGQKKKETIDLIHHLLSRTGGAVRTAAGSAGIDPAMWQLSTPFNPSQLPGLMPSTSPTSHRRGEPSSSPSPPWLRPFPRLIRCQPRQAGRRRRPSNEAYTASSSAAAGLA</sequence>